<dbReference type="GO" id="GO:0006352">
    <property type="term" value="P:DNA-templated transcription initiation"/>
    <property type="evidence" value="ECO:0007669"/>
    <property type="project" value="InterPro"/>
</dbReference>
<sequence>MRFLQENIEVVNLVTCFKLNSKLCRKKIKDTFQGIKYKKSFPGGVLKYPDGCLLVFDSGRINVTGVQNFATASVLIDRFCAKYPQDLKFTSFKIVNITVCTEIIGDFDYNKLLLHPRSTYEPELFPGIHLKLDDSNVIYIIFWSGKVIITGLKDYNSIWHYCDEFDYNIRLKSI</sequence>
<dbReference type="Proteomes" id="UP000015104">
    <property type="component" value="Unassembled WGS sequence"/>
</dbReference>
<protein>
    <submittedName>
        <fullName evidence="4">Uncharacterized protein</fullName>
    </submittedName>
</protein>
<dbReference type="InterPro" id="IPR012295">
    <property type="entry name" value="TBP_dom_sf"/>
</dbReference>
<reference evidence="5" key="1">
    <citation type="submission" date="2011-08" db="EMBL/GenBank/DDBJ databases">
        <authorList>
            <person name="Rombauts S."/>
        </authorList>
    </citation>
    <scope>NUCLEOTIDE SEQUENCE</scope>
    <source>
        <strain evidence="5">London</strain>
    </source>
</reference>
<dbReference type="STRING" id="32264.A0A158P4G5"/>
<evidence type="ECO:0000256" key="1">
    <source>
        <dbReference type="ARBA" id="ARBA00005560"/>
    </source>
</evidence>
<dbReference type="EnsemblMetazoa" id="tetur02g15615.1">
    <property type="protein sequence ID" value="tetur02g15615.1"/>
    <property type="gene ID" value="tetur02g15615"/>
</dbReference>
<evidence type="ECO:0000313" key="5">
    <source>
        <dbReference type="Proteomes" id="UP000015104"/>
    </source>
</evidence>
<keyword evidence="2" id="KW-0238">DNA-binding</keyword>
<dbReference type="PRINTS" id="PR00686">
    <property type="entry name" value="TIFACTORIID"/>
</dbReference>
<evidence type="ECO:0000256" key="3">
    <source>
        <dbReference type="ARBA" id="ARBA00023163"/>
    </source>
</evidence>
<organism evidence="4 5">
    <name type="scientific">Tetranychus urticae</name>
    <name type="common">Two-spotted spider mite</name>
    <dbReference type="NCBI Taxonomy" id="32264"/>
    <lineage>
        <taxon>Eukaryota</taxon>
        <taxon>Metazoa</taxon>
        <taxon>Ecdysozoa</taxon>
        <taxon>Arthropoda</taxon>
        <taxon>Chelicerata</taxon>
        <taxon>Arachnida</taxon>
        <taxon>Acari</taxon>
        <taxon>Acariformes</taxon>
        <taxon>Trombidiformes</taxon>
        <taxon>Prostigmata</taxon>
        <taxon>Eleutherengona</taxon>
        <taxon>Raphignathae</taxon>
        <taxon>Tetranychoidea</taxon>
        <taxon>Tetranychidae</taxon>
        <taxon>Tetranychus</taxon>
    </lineage>
</organism>
<evidence type="ECO:0000313" key="4">
    <source>
        <dbReference type="EnsemblMetazoa" id="tetur02g15615.1"/>
    </source>
</evidence>
<accession>A0A158P4G5</accession>
<proteinExistence type="inferred from homology"/>
<comment type="similarity">
    <text evidence="1">Belongs to the TBP family.</text>
</comment>
<dbReference type="EMBL" id="CAEY01000818">
    <property type="status" value="NOT_ANNOTATED_CDS"/>
    <property type="molecule type" value="Genomic_DNA"/>
</dbReference>
<name>A0A158P4G5_TETUR</name>
<dbReference type="Gene3D" id="3.30.310.10">
    <property type="entry name" value="TATA-Binding Protein"/>
    <property type="match status" value="2"/>
</dbReference>
<reference evidence="4" key="2">
    <citation type="submission" date="2016-04" db="UniProtKB">
        <authorList>
            <consortium name="EnsemblMetazoa"/>
        </authorList>
    </citation>
    <scope>IDENTIFICATION</scope>
</reference>
<dbReference type="GO" id="GO:0003677">
    <property type="term" value="F:DNA binding"/>
    <property type="evidence" value="ECO:0007669"/>
    <property type="project" value="UniProtKB-KW"/>
</dbReference>
<dbReference type="InterPro" id="IPR000814">
    <property type="entry name" value="TBP"/>
</dbReference>
<evidence type="ECO:0000256" key="2">
    <source>
        <dbReference type="ARBA" id="ARBA00023125"/>
    </source>
</evidence>
<keyword evidence="3" id="KW-0804">Transcription</keyword>
<dbReference type="AlphaFoldDB" id="A0A158P4G5"/>
<keyword evidence="5" id="KW-1185">Reference proteome</keyword>
<dbReference type="Pfam" id="PF00352">
    <property type="entry name" value="TBP"/>
    <property type="match status" value="2"/>
</dbReference>
<dbReference type="SUPFAM" id="SSF55945">
    <property type="entry name" value="TATA-box binding protein-like"/>
    <property type="match status" value="2"/>
</dbReference>
<dbReference type="PANTHER" id="PTHR10126">
    <property type="entry name" value="TATA-BOX BINDING PROTEIN"/>
    <property type="match status" value="1"/>
</dbReference>